<dbReference type="PROSITE" id="PS51371">
    <property type="entry name" value="CBS"/>
    <property type="match status" value="1"/>
</dbReference>
<dbReference type="SUPFAM" id="SSF81340">
    <property type="entry name" value="Clc chloride channel"/>
    <property type="match status" value="1"/>
</dbReference>
<evidence type="ECO:0000256" key="4">
    <source>
        <dbReference type="ARBA" id="ARBA00022989"/>
    </source>
</evidence>
<keyword evidence="5 9" id="KW-0406">Ion transport</keyword>
<dbReference type="Gene3D" id="3.10.580.10">
    <property type="entry name" value="CBS-domain"/>
    <property type="match status" value="1"/>
</dbReference>
<dbReference type="GO" id="GO:0005769">
    <property type="term" value="C:early endosome"/>
    <property type="evidence" value="ECO:0007669"/>
    <property type="project" value="TreeGrafter"/>
</dbReference>
<dbReference type="OrthoDB" id="431497at2759"/>
<feature type="transmembrane region" description="Helical" evidence="9">
    <location>
        <begin position="389"/>
        <end position="413"/>
    </location>
</feature>
<evidence type="ECO:0000313" key="13">
    <source>
        <dbReference type="Proteomes" id="UP000789342"/>
    </source>
</evidence>
<keyword evidence="7 9" id="KW-0868">Chloride</keyword>
<evidence type="ECO:0000256" key="3">
    <source>
        <dbReference type="ARBA" id="ARBA00022692"/>
    </source>
</evidence>
<dbReference type="SMART" id="SM00116">
    <property type="entry name" value="CBS"/>
    <property type="match status" value="2"/>
</dbReference>
<accession>A0A9N8VT28</accession>
<dbReference type="InterPro" id="IPR001807">
    <property type="entry name" value="ClC"/>
</dbReference>
<feature type="transmembrane region" description="Helical" evidence="9">
    <location>
        <begin position="588"/>
        <end position="611"/>
    </location>
</feature>
<feature type="transmembrane region" description="Helical" evidence="9">
    <location>
        <begin position="361"/>
        <end position="377"/>
    </location>
</feature>
<evidence type="ECO:0000256" key="10">
    <source>
        <dbReference type="SAM" id="MobiDB-lite"/>
    </source>
</evidence>
<dbReference type="PANTHER" id="PTHR45711:SF6">
    <property type="entry name" value="CHLORIDE CHANNEL PROTEIN"/>
    <property type="match status" value="1"/>
</dbReference>
<evidence type="ECO:0000256" key="8">
    <source>
        <dbReference type="PROSITE-ProRule" id="PRU00703"/>
    </source>
</evidence>
<name>A0A9N8VT28_9GLOM</name>
<feature type="transmembrane region" description="Helical" evidence="9">
    <location>
        <begin position="632"/>
        <end position="651"/>
    </location>
</feature>
<evidence type="ECO:0000256" key="2">
    <source>
        <dbReference type="ARBA" id="ARBA00022448"/>
    </source>
</evidence>
<keyword evidence="13" id="KW-1185">Reference proteome</keyword>
<feature type="compositionally biased region" description="Basic and acidic residues" evidence="10">
    <location>
        <begin position="33"/>
        <end position="53"/>
    </location>
</feature>
<protein>
    <recommendedName>
        <fullName evidence="9">Chloride channel protein</fullName>
    </recommendedName>
</protein>
<feature type="transmembrane region" description="Helical" evidence="9">
    <location>
        <begin position="263"/>
        <end position="283"/>
    </location>
</feature>
<evidence type="ECO:0000256" key="9">
    <source>
        <dbReference type="RuleBase" id="RU361221"/>
    </source>
</evidence>
<feature type="transmembrane region" description="Helical" evidence="9">
    <location>
        <begin position="338"/>
        <end position="355"/>
    </location>
</feature>
<keyword evidence="6 9" id="KW-0472">Membrane</keyword>
<dbReference type="GO" id="GO:0005886">
    <property type="term" value="C:plasma membrane"/>
    <property type="evidence" value="ECO:0007669"/>
    <property type="project" value="TreeGrafter"/>
</dbReference>
<dbReference type="CDD" id="cd03684">
    <property type="entry name" value="ClC_3_like"/>
    <property type="match status" value="1"/>
</dbReference>
<dbReference type="Gene3D" id="1.10.3080.10">
    <property type="entry name" value="Clc chloride channel"/>
    <property type="match status" value="1"/>
</dbReference>
<dbReference type="InterPro" id="IPR014743">
    <property type="entry name" value="Cl-channel_core"/>
</dbReference>
<reference evidence="12" key="1">
    <citation type="submission" date="2021-06" db="EMBL/GenBank/DDBJ databases">
        <authorList>
            <person name="Kallberg Y."/>
            <person name="Tangrot J."/>
            <person name="Rosling A."/>
        </authorList>
    </citation>
    <scope>NUCLEOTIDE SEQUENCE</scope>
    <source>
        <strain evidence="12">CL551</strain>
    </source>
</reference>
<keyword evidence="2 9" id="KW-0813">Transport</keyword>
<evidence type="ECO:0000256" key="1">
    <source>
        <dbReference type="ARBA" id="ARBA00004141"/>
    </source>
</evidence>
<feature type="domain" description="CBS" evidence="11">
    <location>
        <begin position="820"/>
        <end position="878"/>
    </location>
</feature>
<sequence length="878" mass="97868">MDDRSQRGSILSNDNQGNNEPPHIDVSSTNNNEDTHHDLNDNINIEPRHDRSNGIDCESPNETTSLLSGEPSKKYGNISENGEFGYSSQFNRRPFNIRRHTWNPMRFPAGVFSRPIRRFKQRSGVYDEDKNALIREGGGIRVWYDDYTTIDWIHDYVKERVRVRRLYSIGGIRGYLKTSFDGLQGWVLVFLIGIVTACFAGAVDVAAEWGSDLKDGYCNTDFYSKKSFCCKNSADLEESCANWTTWSQALHFESEEESWWFDYFAYVFVAFCFAVGAAILVKYNSLYASPSSKSSSTISENRPSHKNLRSYAAGSGIPEVKTILSGFVIRGFLGIRTLWVKALTLAMAVSAGLTLGKEGPFVHIACCVGNVLTRLFQKYNKNEGKRREILSASAAAGVSVAFAAPIGGVLFSLEEVSYYFPSKTLVRSFFCAIVAAVTLKLIDPFNTGKIVMFQVSYVNDWHVFEIFSFLILGVLGGLIGALLCRSIVLYSKYVRNRTWLRDWPVVEVILVVTITATVNYLNKYTKISNTDLVHFLFNECKNDSTDLEGLCVTNPEDVGAVFRLLGITLISKFLTCIITFGIRVPAGIFIPALLIGACFGRMLGLVVQWLTLTYPEFPLFSAVCNPYKTNDCIVPGIYAMVGAAASLAGVTRMTVSLTVIMFELTGALTYVLPIMTAIMISKWVADGLVKHGIYDLLIELNGHPYLDSKVEYVTAKSTIELCQRDLEVIDISEPNTIGELKAKLKRLSHSGYSDAGFPIIDGSLLVGYIASTELEHALRHADSYAESTRCRFKETKEIEIEISVDNGNNASKEIDFTVYMDQAPLTVSQNSSLEVVLELFKKLGLRYVCVVDCGQYVGVIHKKRLLAHLREMDVIEGH</sequence>
<organism evidence="12 13">
    <name type="scientific">Acaulospora morrowiae</name>
    <dbReference type="NCBI Taxonomy" id="94023"/>
    <lineage>
        <taxon>Eukaryota</taxon>
        <taxon>Fungi</taxon>
        <taxon>Fungi incertae sedis</taxon>
        <taxon>Mucoromycota</taxon>
        <taxon>Glomeromycotina</taxon>
        <taxon>Glomeromycetes</taxon>
        <taxon>Diversisporales</taxon>
        <taxon>Acaulosporaceae</taxon>
        <taxon>Acaulospora</taxon>
    </lineage>
</organism>
<comment type="caution">
    <text evidence="12">The sequence shown here is derived from an EMBL/GenBank/DDBJ whole genome shotgun (WGS) entry which is preliminary data.</text>
</comment>
<proteinExistence type="inferred from homology"/>
<feature type="transmembrane region" description="Helical" evidence="9">
    <location>
        <begin position="657"/>
        <end position="680"/>
    </location>
</feature>
<evidence type="ECO:0000259" key="11">
    <source>
        <dbReference type="PROSITE" id="PS51371"/>
    </source>
</evidence>
<dbReference type="AlphaFoldDB" id="A0A9N8VT28"/>
<feature type="transmembrane region" description="Helical" evidence="9">
    <location>
        <begin position="463"/>
        <end position="483"/>
    </location>
</feature>
<dbReference type="EMBL" id="CAJVPV010000567">
    <property type="protein sequence ID" value="CAG8463355.1"/>
    <property type="molecule type" value="Genomic_DNA"/>
</dbReference>
<feature type="transmembrane region" description="Helical" evidence="9">
    <location>
        <begin position="560"/>
        <end position="582"/>
    </location>
</feature>
<evidence type="ECO:0000256" key="5">
    <source>
        <dbReference type="ARBA" id="ARBA00023065"/>
    </source>
</evidence>
<dbReference type="PANTHER" id="PTHR45711">
    <property type="entry name" value="CHLORIDE CHANNEL PROTEIN"/>
    <property type="match status" value="1"/>
</dbReference>
<evidence type="ECO:0000313" key="12">
    <source>
        <dbReference type="EMBL" id="CAG8463355.1"/>
    </source>
</evidence>
<feature type="compositionally biased region" description="Polar residues" evidence="10">
    <location>
        <begin position="7"/>
        <end position="19"/>
    </location>
</feature>
<dbReference type="GO" id="GO:0005794">
    <property type="term" value="C:Golgi apparatus"/>
    <property type="evidence" value="ECO:0007669"/>
    <property type="project" value="TreeGrafter"/>
</dbReference>
<comment type="subcellular location">
    <subcellularLocation>
        <location evidence="1 9">Membrane</location>
        <topology evidence="1 9">Multi-pass membrane protein</topology>
    </subcellularLocation>
</comment>
<keyword evidence="4 9" id="KW-1133">Transmembrane helix</keyword>
<dbReference type="Pfam" id="PF00571">
    <property type="entry name" value="CBS"/>
    <property type="match status" value="1"/>
</dbReference>
<keyword evidence="3 9" id="KW-0812">Transmembrane</keyword>
<feature type="transmembrane region" description="Helical" evidence="9">
    <location>
        <begin position="183"/>
        <end position="203"/>
    </location>
</feature>
<feature type="region of interest" description="Disordered" evidence="10">
    <location>
        <begin position="1"/>
        <end position="80"/>
    </location>
</feature>
<dbReference type="GO" id="GO:0005247">
    <property type="term" value="F:voltage-gated chloride channel activity"/>
    <property type="evidence" value="ECO:0007669"/>
    <property type="project" value="TreeGrafter"/>
</dbReference>
<evidence type="ECO:0000256" key="7">
    <source>
        <dbReference type="ARBA" id="ARBA00023214"/>
    </source>
</evidence>
<dbReference type="Proteomes" id="UP000789342">
    <property type="component" value="Unassembled WGS sequence"/>
</dbReference>
<dbReference type="InterPro" id="IPR046342">
    <property type="entry name" value="CBS_dom_sf"/>
</dbReference>
<feature type="transmembrane region" description="Helical" evidence="9">
    <location>
        <begin position="503"/>
        <end position="521"/>
    </location>
</feature>
<dbReference type="SUPFAM" id="SSF54631">
    <property type="entry name" value="CBS-domain pair"/>
    <property type="match status" value="1"/>
</dbReference>
<dbReference type="InterPro" id="IPR000644">
    <property type="entry name" value="CBS_dom"/>
</dbReference>
<keyword evidence="8" id="KW-0129">CBS domain</keyword>
<evidence type="ECO:0000256" key="6">
    <source>
        <dbReference type="ARBA" id="ARBA00023136"/>
    </source>
</evidence>
<dbReference type="PRINTS" id="PR00762">
    <property type="entry name" value="CLCHANNEL"/>
</dbReference>
<dbReference type="Pfam" id="PF00654">
    <property type="entry name" value="Voltage_CLC"/>
    <property type="match status" value="1"/>
</dbReference>
<gene>
    <name evidence="12" type="ORF">AMORRO_LOCUS1508</name>
</gene>
<comment type="similarity">
    <text evidence="9">Belongs to the chloride channel (TC 2.A.49) family.</text>
</comment>